<dbReference type="FunCoup" id="A0A251SJW7">
    <property type="interactions" value="77"/>
</dbReference>
<dbReference type="InParanoid" id="A0A251SJW7"/>
<keyword evidence="5" id="KW-1185">Reference proteome</keyword>
<gene>
    <name evidence="4" type="ORF">HannXRQ_Chr14g0453091</name>
    <name evidence="3" type="ORF">HanXRQr2_Chr14g0657221</name>
</gene>
<keyword evidence="2" id="KW-0677">Repeat</keyword>
<dbReference type="PANTHER" id="PTHR19857:SF21">
    <property type="entry name" value="ANAPHASE-PROMOTING COMPLEX SUBUNIT 4 WD40 DOMAIN-CONTAINING PROTEIN"/>
    <property type="match status" value="1"/>
</dbReference>
<keyword evidence="1" id="KW-0853">WD repeat</keyword>
<accession>A0A251SJW7</accession>
<dbReference type="Gene3D" id="2.130.10.10">
    <property type="entry name" value="YVTN repeat-like/Quinoprotein amine dehydrogenase"/>
    <property type="match status" value="1"/>
</dbReference>
<reference evidence="4" key="2">
    <citation type="submission" date="2017-02" db="EMBL/GenBank/DDBJ databases">
        <title>Sunflower complete genome.</title>
        <authorList>
            <person name="Langlade N."/>
            <person name="Munos S."/>
        </authorList>
    </citation>
    <scope>NUCLEOTIDE SEQUENCE [LARGE SCALE GENOMIC DNA]</scope>
    <source>
        <tissue evidence="4">Leaves</tissue>
    </source>
</reference>
<evidence type="ECO:0000313" key="3">
    <source>
        <dbReference type="EMBL" id="KAF5770238.1"/>
    </source>
</evidence>
<dbReference type="InterPro" id="IPR036322">
    <property type="entry name" value="WD40_repeat_dom_sf"/>
</dbReference>
<dbReference type="Proteomes" id="UP000215914">
    <property type="component" value="Chromosome 14"/>
</dbReference>
<sequence length="532" mass="59046">MEKYAVPVAPIGENPKPITRSHWKRSLIELTGKCNRHHLHDVAPRLMQSYSEVRVSVFVCIAYCSAIGAFPHKYKYHNEDTPCKTHFRQYYRFVLDEPPSVITGIRQSVLGVSALEFDAKGIYLASVTKPGCLTVHEFESLYTSLLLFANFNPMILMRELIRIWVDELATAVNDIKCTREDQGKQLLHIPVFSGANAVRWNPASQDEVVCTSLINNEVLIFDIGYVSSEPTEVLRKRPTVNVHGSSVRQGFSDIALSNDDARVLASDTYGAISIWDRRASNLPQSGLTTNAIYGLTSIQLDENQCVIGATKSGFIYIWDLRGGRSSAAFQSHKEAYSSPLTSVRLSSMLNKIGPLKAQSNILPKEIQSININPSCSYQLGFHLDDGWSGVLDLHNFQVSHIHCPPPPWLDESNDVIPMSPPRKASWLPKHSIYAVGSTSNNGLHLLDFYPHTSSPCHVDYDDSKNPGETLECKQNVFVPLSGLVTACATHPLNGTIVAGTVEASLIMISQKHLCKKGDDDDMMATLSIHERQ</sequence>
<evidence type="ECO:0000313" key="4">
    <source>
        <dbReference type="EMBL" id="OTF99119.1"/>
    </source>
</evidence>
<dbReference type="SUPFAM" id="SSF50978">
    <property type="entry name" value="WD40 repeat-like"/>
    <property type="match status" value="1"/>
</dbReference>
<evidence type="ECO:0000256" key="1">
    <source>
        <dbReference type="ARBA" id="ARBA00022574"/>
    </source>
</evidence>
<proteinExistence type="predicted"/>
<evidence type="ECO:0000313" key="5">
    <source>
        <dbReference type="Proteomes" id="UP000215914"/>
    </source>
</evidence>
<organism evidence="4 5">
    <name type="scientific">Helianthus annuus</name>
    <name type="common">Common sunflower</name>
    <dbReference type="NCBI Taxonomy" id="4232"/>
    <lineage>
        <taxon>Eukaryota</taxon>
        <taxon>Viridiplantae</taxon>
        <taxon>Streptophyta</taxon>
        <taxon>Embryophyta</taxon>
        <taxon>Tracheophyta</taxon>
        <taxon>Spermatophyta</taxon>
        <taxon>Magnoliopsida</taxon>
        <taxon>eudicotyledons</taxon>
        <taxon>Gunneridae</taxon>
        <taxon>Pentapetalae</taxon>
        <taxon>asterids</taxon>
        <taxon>campanulids</taxon>
        <taxon>Asterales</taxon>
        <taxon>Asteraceae</taxon>
        <taxon>Asteroideae</taxon>
        <taxon>Heliantheae alliance</taxon>
        <taxon>Heliantheae</taxon>
        <taxon>Helianthus</taxon>
    </lineage>
</organism>
<dbReference type="EMBL" id="CM007903">
    <property type="protein sequence ID" value="OTF99119.1"/>
    <property type="molecule type" value="Genomic_DNA"/>
</dbReference>
<dbReference type="PANTHER" id="PTHR19857">
    <property type="entry name" value="MITOCHONDRIAL DIVISION PROTEIN 1-RELATED"/>
    <property type="match status" value="1"/>
</dbReference>
<evidence type="ECO:0000256" key="2">
    <source>
        <dbReference type="ARBA" id="ARBA00022737"/>
    </source>
</evidence>
<dbReference type="EMBL" id="MNCJ02000329">
    <property type="protein sequence ID" value="KAF5770238.1"/>
    <property type="molecule type" value="Genomic_DNA"/>
</dbReference>
<dbReference type="STRING" id="4232.A0A251SJW7"/>
<dbReference type="InterPro" id="IPR015943">
    <property type="entry name" value="WD40/YVTN_repeat-like_dom_sf"/>
</dbReference>
<reference evidence="3 5" key="1">
    <citation type="journal article" date="2017" name="Nature">
        <title>The sunflower genome provides insights into oil metabolism, flowering and Asterid evolution.</title>
        <authorList>
            <person name="Badouin H."/>
            <person name="Gouzy J."/>
            <person name="Grassa C.J."/>
            <person name="Murat F."/>
            <person name="Staton S.E."/>
            <person name="Cottret L."/>
            <person name="Lelandais-Briere C."/>
            <person name="Owens G.L."/>
            <person name="Carrere S."/>
            <person name="Mayjonade B."/>
            <person name="Legrand L."/>
            <person name="Gill N."/>
            <person name="Kane N.C."/>
            <person name="Bowers J.E."/>
            <person name="Hubner S."/>
            <person name="Bellec A."/>
            <person name="Berard A."/>
            <person name="Berges H."/>
            <person name="Blanchet N."/>
            <person name="Boniface M.C."/>
            <person name="Brunel D."/>
            <person name="Catrice O."/>
            <person name="Chaidir N."/>
            <person name="Claudel C."/>
            <person name="Donnadieu C."/>
            <person name="Faraut T."/>
            <person name="Fievet G."/>
            <person name="Helmstetter N."/>
            <person name="King M."/>
            <person name="Knapp S.J."/>
            <person name="Lai Z."/>
            <person name="Le Paslier M.C."/>
            <person name="Lippi Y."/>
            <person name="Lorenzon L."/>
            <person name="Mandel J.R."/>
            <person name="Marage G."/>
            <person name="Marchand G."/>
            <person name="Marquand E."/>
            <person name="Bret-Mestries E."/>
            <person name="Morien E."/>
            <person name="Nambeesan S."/>
            <person name="Nguyen T."/>
            <person name="Pegot-Espagnet P."/>
            <person name="Pouilly N."/>
            <person name="Raftis F."/>
            <person name="Sallet E."/>
            <person name="Schiex T."/>
            <person name="Thomas J."/>
            <person name="Vandecasteele C."/>
            <person name="Vares D."/>
            <person name="Vear F."/>
            <person name="Vautrin S."/>
            <person name="Crespi M."/>
            <person name="Mangin B."/>
            <person name="Burke J.M."/>
            <person name="Salse J."/>
            <person name="Munos S."/>
            <person name="Vincourt P."/>
            <person name="Rieseberg L.H."/>
            <person name="Langlade N.B."/>
        </authorList>
    </citation>
    <scope>NUCLEOTIDE SEQUENCE [LARGE SCALE GENOMIC DNA]</scope>
    <source>
        <strain evidence="5">cv. SF193</strain>
        <tissue evidence="3">Leaves</tissue>
    </source>
</reference>
<dbReference type="InterPro" id="IPR051179">
    <property type="entry name" value="WD_repeat_multifunction"/>
</dbReference>
<name>A0A251SJW7_HELAN</name>
<dbReference type="OMA" id="HKEAYSS"/>
<reference evidence="3" key="3">
    <citation type="submission" date="2020-06" db="EMBL/GenBank/DDBJ databases">
        <title>Helianthus annuus Genome sequencing and assembly Release 2.</title>
        <authorList>
            <person name="Gouzy J."/>
            <person name="Langlade N."/>
            <person name="Munos S."/>
        </authorList>
    </citation>
    <scope>NUCLEOTIDE SEQUENCE</scope>
    <source>
        <tissue evidence="3">Leaves</tissue>
    </source>
</reference>
<dbReference type="AlphaFoldDB" id="A0A251SJW7"/>
<dbReference type="Gramene" id="mRNA:HanXRQr2_Chr14g0657221">
    <property type="protein sequence ID" value="mRNA:HanXRQr2_Chr14g0657221"/>
    <property type="gene ID" value="HanXRQr2_Chr14g0657221"/>
</dbReference>
<protein>
    <submittedName>
        <fullName evidence="4">Putative WD40/YVTN repeat-like-containing domain-containing protein</fullName>
    </submittedName>
    <submittedName>
        <fullName evidence="3">Transcription factor WD40-like family</fullName>
    </submittedName>
</protein>